<dbReference type="OrthoDB" id="2883109at2"/>
<dbReference type="InterPro" id="IPR024414">
    <property type="entry name" value="Uncharacterised_PrgI"/>
</dbReference>
<keyword evidence="1" id="KW-1133">Transmembrane helix</keyword>
<sequence>MNNEIVVPIDITQEEKSILAILSIRQFLIIFPTLVFCGVFFIFGKIPFLSELADWIGKLVLFVVLGAIASFFAFFKFEKYEQFASEFVVSKIKFMRSQKAFSHN</sequence>
<feature type="transmembrane region" description="Helical" evidence="1">
    <location>
        <begin position="55"/>
        <end position="75"/>
    </location>
</feature>
<accession>A0A3P3TAY4</accession>
<organism evidence="2 3">
    <name type="scientific">Paenibacillus oralis</name>
    <dbReference type="NCBI Taxonomy" id="2490856"/>
    <lineage>
        <taxon>Bacteria</taxon>
        <taxon>Bacillati</taxon>
        <taxon>Bacillota</taxon>
        <taxon>Bacilli</taxon>
        <taxon>Bacillales</taxon>
        <taxon>Paenibacillaceae</taxon>
        <taxon>Paenibacillus</taxon>
    </lineage>
</organism>
<dbReference type="EMBL" id="RRCN01000002">
    <property type="protein sequence ID" value="RRJ54679.1"/>
    <property type="molecule type" value="Genomic_DNA"/>
</dbReference>
<dbReference type="RefSeq" id="WP_128635766.1">
    <property type="nucleotide sequence ID" value="NZ_RRCN01000002.1"/>
</dbReference>
<evidence type="ECO:0000313" key="2">
    <source>
        <dbReference type="EMBL" id="RRJ54679.1"/>
    </source>
</evidence>
<protein>
    <submittedName>
        <fullName evidence="2">PrgI family protein</fullName>
    </submittedName>
</protein>
<evidence type="ECO:0000256" key="1">
    <source>
        <dbReference type="SAM" id="Phobius"/>
    </source>
</evidence>
<keyword evidence="1" id="KW-0472">Membrane</keyword>
<dbReference type="Proteomes" id="UP000267017">
    <property type="component" value="Unassembled WGS sequence"/>
</dbReference>
<comment type="caution">
    <text evidence="2">The sequence shown here is derived from an EMBL/GenBank/DDBJ whole genome shotgun (WGS) entry which is preliminary data.</text>
</comment>
<gene>
    <name evidence="2" type="ORF">EHV15_34340</name>
</gene>
<name>A0A3P3TAY4_9BACL</name>
<reference evidence="2 3" key="1">
    <citation type="submission" date="2018-11" db="EMBL/GenBank/DDBJ databases">
        <title>Genome sequencing of Paenibacillus sp. KCOM 3021 (= ChDC PVNT-B20).</title>
        <authorList>
            <person name="Kook J.-K."/>
            <person name="Park S.-N."/>
            <person name="Lim Y.K."/>
        </authorList>
    </citation>
    <scope>NUCLEOTIDE SEQUENCE [LARGE SCALE GENOMIC DNA]</scope>
    <source>
        <strain evidence="2 3">KCOM 3021</strain>
    </source>
</reference>
<feature type="transmembrane region" description="Helical" evidence="1">
    <location>
        <begin position="27"/>
        <end position="49"/>
    </location>
</feature>
<dbReference type="Pfam" id="PF12666">
    <property type="entry name" value="PrgI"/>
    <property type="match status" value="1"/>
</dbReference>
<proteinExistence type="predicted"/>
<dbReference type="AlphaFoldDB" id="A0A3P3TAY4"/>
<keyword evidence="1" id="KW-0812">Transmembrane</keyword>
<keyword evidence="3" id="KW-1185">Reference proteome</keyword>
<evidence type="ECO:0000313" key="3">
    <source>
        <dbReference type="Proteomes" id="UP000267017"/>
    </source>
</evidence>